<comment type="similarity">
    <text evidence="1">Belongs to the bacterial sugar transferase family.</text>
</comment>
<organism evidence="3 4">
    <name type="scientific">Desulfocurvibacter africanus PCS</name>
    <dbReference type="NCBI Taxonomy" id="1262666"/>
    <lineage>
        <taxon>Bacteria</taxon>
        <taxon>Pseudomonadati</taxon>
        <taxon>Thermodesulfobacteriota</taxon>
        <taxon>Desulfovibrionia</taxon>
        <taxon>Desulfovibrionales</taxon>
        <taxon>Desulfovibrionaceae</taxon>
        <taxon>Desulfocurvibacter</taxon>
    </lineage>
</organism>
<sequence>MLAVSVPSALTVMIIYMYYALCIKDGGGFLYTGERFGLDKKRFNILKIRTLRIGAEKILAANLLEEGQDMELPYGKFLRKTRLDELPQLVNILKGDMSFVGPRPLRESVYLRNKPHIPNYDLRFLVRPGLTGYAQLFTPHSTPKRIRALVDNRFVLDQSKVIKAYALIVVTAFAVLKNTLSEIAVAIKDRIMARGNGRNNGQGFTNQRRFRRVLCREVRIHMTNGADHGTGHVLNMSVAAMLVNCQGTLKPGDSIECVVRKPLAMGRNGSRQQKTAKCQATVAAWTGNGGNGDNGRYILFYEPRSEFHKYIMQKYMLQESVFH</sequence>
<accession>M5PUU0</accession>
<proteinExistence type="inferred from homology"/>
<dbReference type="AlphaFoldDB" id="M5PUU0"/>
<dbReference type="Proteomes" id="UP000011922">
    <property type="component" value="Unassembled WGS sequence"/>
</dbReference>
<evidence type="ECO:0000313" key="3">
    <source>
        <dbReference type="EMBL" id="EMG37770.1"/>
    </source>
</evidence>
<evidence type="ECO:0000313" key="4">
    <source>
        <dbReference type="Proteomes" id="UP000011922"/>
    </source>
</evidence>
<dbReference type="PATRIC" id="fig|1262666.3.peg.1438"/>
<name>M5PUU0_DESAF</name>
<evidence type="ECO:0000259" key="2">
    <source>
        <dbReference type="Pfam" id="PF02397"/>
    </source>
</evidence>
<dbReference type="PANTHER" id="PTHR30576">
    <property type="entry name" value="COLANIC BIOSYNTHESIS UDP-GLUCOSE LIPID CARRIER TRANSFERASE"/>
    <property type="match status" value="1"/>
</dbReference>
<dbReference type="InterPro" id="IPR003362">
    <property type="entry name" value="Bact_transf"/>
</dbReference>
<comment type="caution">
    <text evidence="3">The sequence shown here is derived from an EMBL/GenBank/DDBJ whole genome shotgun (WGS) entry which is preliminary data.</text>
</comment>
<keyword evidence="3" id="KW-0808">Transferase</keyword>
<gene>
    <name evidence="3" type="ORF">PCS_01420</name>
</gene>
<dbReference type="EMBL" id="AOSV01000013">
    <property type="protein sequence ID" value="EMG37770.1"/>
    <property type="molecule type" value="Genomic_DNA"/>
</dbReference>
<evidence type="ECO:0000256" key="1">
    <source>
        <dbReference type="ARBA" id="ARBA00006464"/>
    </source>
</evidence>
<dbReference type="GO" id="GO:0016780">
    <property type="term" value="F:phosphotransferase activity, for other substituted phosphate groups"/>
    <property type="evidence" value="ECO:0007669"/>
    <property type="project" value="TreeGrafter"/>
</dbReference>
<dbReference type="PANTHER" id="PTHR30576:SF0">
    <property type="entry name" value="UNDECAPRENYL-PHOSPHATE N-ACETYLGALACTOSAMINYL 1-PHOSPHATE TRANSFERASE-RELATED"/>
    <property type="match status" value="1"/>
</dbReference>
<reference evidence="3 4" key="1">
    <citation type="journal article" date="2013" name="Genome Announc.">
        <title>Draft Genome Sequence for Desulfovibrio africanus Strain PCS.</title>
        <authorList>
            <person name="Brown S.D."/>
            <person name="Utturkar S.M."/>
            <person name="Arkin A.P."/>
            <person name="Deutschbauer A.M."/>
            <person name="Elias D.A."/>
            <person name="Hazen T.C."/>
            <person name="Chakraborty R."/>
        </authorList>
    </citation>
    <scope>NUCLEOTIDE SEQUENCE [LARGE SCALE GENOMIC DNA]</scope>
    <source>
        <strain evidence="3 4">PCS</strain>
    </source>
</reference>
<dbReference type="Pfam" id="PF02397">
    <property type="entry name" value="Bac_transf"/>
    <property type="match status" value="1"/>
</dbReference>
<feature type="domain" description="Bacterial sugar transferase" evidence="2">
    <location>
        <begin position="6"/>
        <end position="176"/>
    </location>
</feature>
<protein>
    <submittedName>
        <fullName evidence="3">Glycosyl transferase possibly involved in lipopolysaccharide synthesis</fullName>
    </submittedName>
</protein>